<name>A0A2N0VJS4_9BACT</name>
<dbReference type="Pfam" id="PF00027">
    <property type="entry name" value="cNMP_binding"/>
    <property type="match status" value="1"/>
</dbReference>
<dbReference type="InterPro" id="IPR014710">
    <property type="entry name" value="RmlC-like_jellyroll"/>
</dbReference>
<sequence length="193" mass="22220">MLGKNSKLQKLKQQSNIVQNSELLKNLSVTERYELLQLCHRRNYKSGEYVYYQDDPGSGLYFIEEGKIQLQVRNQTGNINTASDNQEPFSITVESPQEIGLVSVGYETRRLSSAQCMTNCTLLGFFTPDFETLKKRNPQTAVKFLESSSKRIMKQLDLSMQKIIEIADTKTAFQIQFETQYQHALTQEETKDL</sequence>
<dbReference type="OrthoDB" id="1523752at2"/>
<dbReference type="InterPro" id="IPR018490">
    <property type="entry name" value="cNMP-bd_dom_sf"/>
</dbReference>
<proteinExistence type="predicted"/>
<evidence type="ECO:0000313" key="2">
    <source>
        <dbReference type="EMBL" id="PKD44432.1"/>
    </source>
</evidence>
<dbReference type="RefSeq" id="WP_101071724.1">
    <property type="nucleotide sequence ID" value="NZ_PISP01000001.1"/>
</dbReference>
<feature type="domain" description="Cyclic nucleotide-binding" evidence="1">
    <location>
        <begin position="23"/>
        <end position="151"/>
    </location>
</feature>
<keyword evidence="3" id="KW-1185">Reference proteome</keyword>
<dbReference type="EMBL" id="PISP01000001">
    <property type="protein sequence ID" value="PKD44432.1"/>
    <property type="molecule type" value="Genomic_DNA"/>
</dbReference>
<evidence type="ECO:0000259" key="1">
    <source>
        <dbReference type="PROSITE" id="PS50042"/>
    </source>
</evidence>
<dbReference type="AlphaFoldDB" id="A0A2N0VJS4"/>
<protein>
    <submittedName>
        <fullName evidence="2">Cyclic nucleotide-binding domain-containing protein</fullName>
    </submittedName>
</protein>
<gene>
    <name evidence="2" type="ORF">CWD77_02900</name>
</gene>
<comment type="caution">
    <text evidence="2">The sequence shown here is derived from an EMBL/GenBank/DDBJ whole genome shotgun (WGS) entry which is preliminary data.</text>
</comment>
<dbReference type="Gene3D" id="2.60.120.10">
    <property type="entry name" value="Jelly Rolls"/>
    <property type="match status" value="1"/>
</dbReference>
<dbReference type="Proteomes" id="UP000233398">
    <property type="component" value="Unassembled WGS sequence"/>
</dbReference>
<dbReference type="PROSITE" id="PS50042">
    <property type="entry name" value="CNMP_BINDING_3"/>
    <property type="match status" value="1"/>
</dbReference>
<dbReference type="SMART" id="SM00100">
    <property type="entry name" value="cNMP"/>
    <property type="match status" value="1"/>
</dbReference>
<dbReference type="InterPro" id="IPR000595">
    <property type="entry name" value="cNMP-bd_dom"/>
</dbReference>
<dbReference type="CDD" id="cd00038">
    <property type="entry name" value="CAP_ED"/>
    <property type="match status" value="1"/>
</dbReference>
<dbReference type="SUPFAM" id="SSF51206">
    <property type="entry name" value="cAMP-binding domain-like"/>
    <property type="match status" value="1"/>
</dbReference>
<accession>A0A2N0VJS4</accession>
<organism evidence="2 3">
    <name type="scientific">Rhodohalobacter barkolensis</name>
    <dbReference type="NCBI Taxonomy" id="2053187"/>
    <lineage>
        <taxon>Bacteria</taxon>
        <taxon>Pseudomonadati</taxon>
        <taxon>Balneolota</taxon>
        <taxon>Balneolia</taxon>
        <taxon>Balneolales</taxon>
        <taxon>Balneolaceae</taxon>
        <taxon>Rhodohalobacter</taxon>
    </lineage>
</organism>
<reference evidence="2 3" key="1">
    <citation type="submission" date="2017-11" db="EMBL/GenBank/DDBJ databases">
        <title>Rhodohalobacter 15182 sp. nov., isolated from a salt lake.</title>
        <authorList>
            <person name="Han S."/>
        </authorList>
    </citation>
    <scope>NUCLEOTIDE SEQUENCE [LARGE SCALE GENOMIC DNA]</scope>
    <source>
        <strain evidence="2 3">15182</strain>
    </source>
</reference>
<evidence type="ECO:0000313" key="3">
    <source>
        <dbReference type="Proteomes" id="UP000233398"/>
    </source>
</evidence>